<dbReference type="SUPFAM" id="SSF75304">
    <property type="entry name" value="Amidase signature (AS) enzymes"/>
    <property type="match status" value="1"/>
</dbReference>
<name>A0A3D8R2T4_9HELO</name>
<dbReference type="InterPro" id="IPR058329">
    <property type="entry name" value="Arp1_N"/>
</dbReference>
<gene>
    <name evidence="3" type="ORF">BP5796_08888</name>
</gene>
<dbReference type="InterPro" id="IPR023631">
    <property type="entry name" value="Amidase_dom"/>
</dbReference>
<protein>
    <submittedName>
        <fullName evidence="3">Uncharacterized protein</fullName>
    </submittedName>
</protein>
<dbReference type="Gene3D" id="3.90.1300.10">
    <property type="entry name" value="Amidase signature (AS) domain"/>
    <property type="match status" value="1"/>
</dbReference>
<dbReference type="InterPro" id="IPR036928">
    <property type="entry name" value="AS_sf"/>
</dbReference>
<reference evidence="3 4" key="1">
    <citation type="journal article" date="2018" name="IMA Fungus">
        <title>IMA Genome-F 9: Draft genome sequence of Annulohypoxylon stygium, Aspergillus mulundensis, Berkeleyomyces basicola (syn. Thielaviopsis basicola), Ceratocystis smalleyi, two Cercospora beticola strains, Coleophoma cylindrospora, Fusarium fracticaudum, Phialophora cf. hyalina, and Morchella septimelata.</title>
        <authorList>
            <person name="Wingfield B.D."/>
            <person name="Bills G.F."/>
            <person name="Dong Y."/>
            <person name="Huang W."/>
            <person name="Nel W.J."/>
            <person name="Swalarsk-Parry B.S."/>
            <person name="Vaghefi N."/>
            <person name="Wilken P.M."/>
            <person name="An Z."/>
            <person name="de Beer Z.W."/>
            <person name="De Vos L."/>
            <person name="Chen L."/>
            <person name="Duong T.A."/>
            <person name="Gao Y."/>
            <person name="Hammerbacher A."/>
            <person name="Kikkert J.R."/>
            <person name="Li Y."/>
            <person name="Li H."/>
            <person name="Li K."/>
            <person name="Li Q."/>
            <person name="Liu X."/>
            <person name="Ma X."/>
            <person name="Naidoo K."/>
            <person name="Pethybridge S.J."/>
            <person name="Sun J."/>
            <person name="Steenkamp E.T."/>
            <person name="van der Nest M.A."/>
            <person name="van Wyk S."/>
            <person name="Wingfield M.J."/>
            <person name="Xiong C."/>
            <person name="Yue Q."/>
            <person name="Zhang X."/>
        </authorList>
    </citation>
    <scope>NUCLEOTIDE SEQUENCE [LARGE SCALE GENOMIC DNA]</scope>
    <source>
        <strain evidence="3 4">BP5796</strain>
    </source>
</reference>
<evidence type="ECO:0000313" key="3">
    <source>
        <dbReference type="EMBL" id="RDW68231.1"/>
    </source>
</evidence>
<proteinExistence type="predicted"/>
<keyword evidence="4" id="KW-1185">Reference proteome</keyword>
<evidence type="ECO:0000259" key="2">
    <source>
        <dbReference type="Pfam" id="PF26053"/>
    </source>
</evidence>
<comment type="caution">
    <text evidence="3">The sequence shown here is derived from an EMBL/GenBank/DDBJ whole genome shotgun (WGS) entry which is preliminary data.</text>
</comment>
<evidence type="ECO:0000313" key="4">
    <source>
        <dbReference type="Proteomes" id="UP000256328"/>
    </source>
</evidence>
<dbReference type="PANTHER" id="PTHR46310">
    <property type="entry name" value="AMIDASE 1"/>
    <property type="match status" value="1"/>
</dbReference>
<dbReference type="PANTHER" id="PTHR46310:SF7">
    <property type="entry name" value="AMIDASE 1"/>
    <property type="match status" value="1"/>
</dbReference>
<accession>A0A3D8R2T4</accession>
<organism evidence="3 4">
    <name type="scientific">Coleophoma crateriformis</name>
    <dbReference type="NCBI Taxonomy" id="565419"/>
    <lineage>
        <taxon>Eukaryota</taxon>
        <taxon>Fungi</taxon>
        <taxon>Dikarya</taxon>
        <taxon>Ascomycota</taxon>
        <taxon>Pezizomycotina</taxon>
        <taxon>Leotiomycetes</taxon>
        <taxon>Helotiales</taxon>
        <taxon>Dermateaceae</taxon>
        <taxon>Coleophoma</taxon>
    </lineage>
</organism>
<dbReference type="Proteomes" id="UP000256328">
    <property type="component" value="Unassembled WGS sequence"/>
</dbReference>
<dbReference type="OrthoDB" id="5423360at2759"/>
<sequence>MQAAQLCAGGTTADGDAVFELGNITYLANLQNPAGALSCDDCISSESLVPFTVIQARENRITGAILEATLSAYRAEDDVFSDDFLGGLYLTSSDPFPVLDMSAVEYLANKSVGWLLLDSAFSINYQNISRSIAVASVTPLEGKRLSSGPYTASISANRIAFSAVYRLYRDEYRDFLVGSYDTNDGHGTYRPLGMFLPKFGDPLIPVPSRIYARGDTRPLAGQRVAIKDLFDIRGLQTSAGSQAWATITPIANGTAPSIQRIIDLGGVIVGKYKLAQFASGADPWDWQDEHYPWNPRGDGYLTCSASSSGGGCSIAAYDWLDFAIGSDTGSSMRRPAAVSGTYGNRPSQGIMNLDRVVPLGDATDTAGVFCRDPRKWVKFAKAWYSPDLHQNTSITGLLKLVVPDTHDWPKRILYPVEYFPLANPAAELILQDFLSNMSKIFDMKIEKVNFTSIYQAGVNAADLTQVMNIIDGYHQYHVVAKPLMAAWKRLFNGRFPPIESQWRTSWRAFNETTTDASVHAYALQKRAEAVAWSEQDFLYSTNESCSESIMVLDIGTGGLPSFREEDLMTDNPAASFLGVTPSDAVISEAAICPTLACADYTIPIGQVSYFSNVTFHTEYMPVTVNLAVKRGCDFMLFNMIDKLAQEGVLKTVHTGRVAY</sequence>
<evidence type="ECO:0000259" key="1">
    <source>
        <dbReference type="Pfam" id="PF01425"/>
    </source>
</evidence>
<feature type="domain" description="Scytalone dehydratase-like protein Arp1 N-terminal" evidence="2">
    <location>
        <begin position="40"/>
        <end position="166"/>
    </location>
</feature>
<dbReference type="Pfam" id="PF26053">
    <property type="entry name" value="DUF8016"/>
    <property type="match status" value="1"/>
</dbReference>
<feature type="domain" description="Amidase" evidence="1">
    <location>
        <begin position="214"/>
        <end position="521"/>
    </location>
</feature>
<dbReference type="Pfam" id="PF01425">
    <property type="entry name" value="Amidase"/>
    <property type="match status" value="1"/>
</dbReference>
<dbReference type="AlphaFoldDB" id="A0A3D8R2T4"/>
<dbReference type="EMBL" id="PDLN01000013">
    <property type="protein sequence ID" value="RDW68231.1"/>
    <property type="molecule type" value="Genomic_DNA"/>
</dbReference>